<evidence type="ECO:0000313" key="2">
    <source>
        <dbReference type="Proteomes" id="UP000247409"/>
    </source>
</evidence>
<dbReference type="AlphaFoldDB" id="A0A2V3IPZ8"/>
<sequence>MTRLKESDMYNWKRMGAFRESLVSNSSNSGIISNDKPQTRKQFLKDAVEFINQIGKDVDLGSDGLFDTIKHQNKVLKDVLTGKKELRASQLAAKQSQEVNHVIDRLITLKNNGILSEEDFTRKVTEAAGF</sequence>
<keyword evidence="2" id="KW-1185">Reference proteome</keyword>
<name>A0A2V3IPZ8_9FLOR</name>
<dbReference type="EMBL" id="NBIV01000100">
    <property type="protein sequence ID" value="PXF44156.1"/>
    <property type="molecule type" value="Genomic_DNA"/>
</dbReference>
<gene>
    <name evidence="1" type="ORF">BWQ96_06083</name>
</gene>
<accession>A0A2V3IPZ8</accession>
<organism evidence="1 2">
    <name type="scientific">Gracilariopsis chorda</name>
    <dbReference type="NCBI Taxonomy" id="448386"/>
    <lineage>
        <taxon>Eukaryota</taxon>
        <taxon>Rhodophyta</taxon>
        <taxon>Florideophyceae</taxon>
        <taxon>Rhodymeniophycidae</taxon>
        <taxon>Gracilariales</taxon>
        <taxon>Gracilariaceae</taxon>
        <taxon>Gracilariopsis</taxon>
    </lineage>
</organism>
<dbReference type="Proteomes" id="UP000247409">
    <property type="component" value="Unassembled WGS sequence"/>
</dbReference>
<comment type="caution">
    <text evidence="1">The sequence shown here is derived from an EMBL/GenBank/DDBJ whole genome shotgun (WGS) entry which is preliminary data.</text>
</comment>
<reference evidence="1 2" key="1">
    <citation type="journal article" date="2018" name="Mol. Biol. Evol.">
        <title>Analysis of the draft genome of the red seaweed Gracilariopsis chorda provides insights into genome size evolution in Rhodophyta.</title>
        <authorList>
            <person name="Lee J."/>
            <person name="Yang E.C."/>
            <person name="Graf L."/>
            <person name="Yang J.H."/>
            <person name="Qiu H."/>
            <person name="Zel Zion U."/>
            <person name="Chan C.X."/>
            <person name="Stephens T.G."/>
            <person name="Weber A.P.M."/>
            <person name="Boo G.H."/>
            <person name="Boo S.M."/>
            <person name="Kim K.M."/>
            <person name="Shin Y."/>
            <person name="Jung M."/>
            <person name="Lee S.J."/>
            <person name="Yim H.S."/>
            <person name="Lee J.H."/>
            <person name="Bhattacharya D."/>
            <person name="Yoon H.S."/>
        </authorList>
    </citation>
    <scope>NUCLEOTIDE SEQUENCE [LARGE SCALE GENOMIC DNA]</scope>
    <source>
        <strain evidence="1 2">SKKU-2015</strain>
        <tissue evidence="1">Whole body</tissue>
    </source>
</reference>
<evidence type="ECO:0008006" key="3">
    <source>
        <dbReference type="Google" id="ProtNLM"/>
    </source>
</evidence>
<protein>
    <recommendedName>
        <fullName evidence="3">SHOCT domain-containing protein</fullName>
    </recommendedName>
</protein>
<evidence type="ECO:0000313" key="1">
    <source>
        <dbReference type="EMBL" id="PXF44156.1"/>
    </source>
</evidence>
<proteinExistence type="predicted"/>